<dbReference type="PROSITE" id="PS00191">
    <property type="entry name" value="CYTOCHROME_B5_1"/>
    <property type="match status" value="1"/>
</dbReference>
<dbReference type="EMBL" id="JAEUBF010000681">
    <property type="protein sequence ID" value="KAH3676125.1"/>
    <property type="molecule type" value="Genomic_DNA"/>
</dbReference>
<keyword evidence="4 13" id="KW-0812">Transmembrane</keyword>
<dbReference type="InterPro" id="IPR001199">
    <property type="entry name" value="Cyt_B5-like_heme/steroid-bd"/>
</dbReference>
<evidence type="ECO:0000256" key="5">
    <source>
        <dbReference type="ARBA" id="ARBA00022723"/>
    </source>
</evidence>
<comment type="caution">
    <text evidence="15">The sequence shown here is derived from an EMBL/GenBank/DDBJ whole genome shotgun (WGS) entry which is preliminary data.</text>
</comment>
<comment type="subcellular location">
    <subcellularLocation>
        <location evidence="1">Endoplasmic reticulum membrane</location>
        <topology evidence="1">Single-pass membrane protein</topology>
        <orientation evidence="1">Cytoplasmic side</orientation>
    </subcellularLocation>
    <subcellularLocation>
        <location evidence="11">Microsome membrane</location>
        <topology evidence="11">Single-pass membrane protein</topology>
        <orientation evidence="11">Cytoplasmic side</orientation>
    </subcellularLocation>
</comment>
<keyword evidence="3 13" id="KW-0349">Heme</keyword>
<organism evidence="15 16">
    <name type="scientific">Wickerhamomyces mucosus</name>
    <dbReference type="NCBI Taxonomy" id="1378264"/>
    <lineage>
        <taxon>Eukaryota</taxon>
        <taxon>Fungi</taxon>
        <taxon>Dikarya</taxon>
        <taxon>Ascomycota</taxon>
        <taxon>Saccharomycotina</taxon>
        <taxon>Saccharomycetes</taxon>
        <taxon>Phaffomycetales</taxon>
        <taxon>Wickerhamomycetaceae</taxon>
        <taxon>Wickerhamomyces</taxon>
    </lineage>
</organism>
<reference evidence="15" key="1">
    <citation type="journal article" date="2021" name="Open Biol.">
        <title>Shared evolutionary footprints suggest mitochondrial oxidative damage underlies multiple complex I losses in fungi.</title>
        <authorList>
            <person name="Schikora-Tamarit M.A."/>
            <person name="Marcet-Houben M."/>
            <person name="Nosek J."/>
            <person name="Gabaldon T."/>
        </authorList>
    </citation>
    <scope>NUCLEOTIDE SEQUENCE</scope>
    <source>
        <strain evidence="15">CBS6341</strain>
    </source>
</reference>
<dbReference type="InterPro" id="IPR018506">
    <property type="entry name" value="Cyt_B5_heme-BS"/>
</dbReference>
<evidence type="ECO:0000259" key="14">
    <source>
        <dbReference type="PROSITE" id="PS50255"/>
    </source>
</evidence>
<evidence type="ECO:0000256" key="8">
    <source>
        <dbReference type="ARBA" id="ARBA00022982"/>
    </source>
</evidence>
<evidence type="ECO:0000256" key="11">
    <source>
        <dbReference type="ARBA" id="ARBA00037877"/>
    </source>
</evidence>
<evidence type="ECO:0000256" key="2">
    <source>
        <dbReference type="ARBA" id="ARBA00022448"/>
    </source>
</evidence>
<comment type="similarity">
    <text evidence="12 13">Belongs to the cytochrome b5 family.</text>
</comment>
<keyword evidence="6" id="KW-0256">Endoplasmic reticulum</keyword>
<evidence type="ECO:0000256" key="12">
    <source>
        <dbReference type="ARBA" id="ARBA00038168"/>
    </source>
</evidence>
<keyword evidence="8" id="KW-0249">Electron transport</keyword>
<protein>
    <recommendedName>
        <fullName evidence="14">Cytochrome b5 heme-binding domain-containing protein</fullName>
    </recommendedName>
</protein>
<reference evidence="15" key="2">
    <citation type="submission" date="2021-01" db="EMBL/GenBank/DDBJ databases">
        <authorList>
            <person name="Schikora-Tamarit M.A."/>
        </authorList>
    </citation>
    <scope>NUCLEOTIDE SEQUENCE</scope>
    <source>
        <strain evidence="15">CBS6341</strain>
    </source>
</reference>
<dbReference type="PANTHER" id="PTHR19359:SF150">
    <property type="entry name" value="CYTOCHROME B5"/>
    <property type="match status" value="1"/>
</dbReference>
<sequence length="123" mass="13556">MSKIISYQEVQQHSTKDDLWLIIDGKVYDCTKYLDEHPGGEEVIIDCAGIDATNPFDDIGHSEDARETLKELLIGEIDVETLPKGKSISSTSSSTSNQDSNIGLIIAIILVILAIVTYYILNQ</sequence>
<dbReference type="InterPro" id="IPR050668">
    <property type="entry name" value="Cytochrome_b5"/>
</dbReference>
<evidence type="ECO:0000313" key="15">
    <source>
        <dbReference type="EMBL" id="KAH3676125.1"/>
    </source>
</evidence>
<keyword evidence="5 13" id="KW-0479">Metal-binding</keyword>
<dbReference type="SMART" id="SM01117">
    <property type="entry name" value="Cyt-b5"/>
    <property type="match status" value="1"/>
</dbReference>
<dbReference type="PANTHER" id="PTHR19359">
    <property type="entry name" value="CYTOCHROME B5"/>
    <property type="match status" value="1"/>
</dbReference>
<keyword evidence="16" id="KW-1185">Reference proteome</keyword>
<evidence type="ECO:0000256" key="4">
    <source>
        <dbReference type="ARBA" id="ARBA00022692"/>
    </source>
</evidence>
<dbReference type="SUPFAM" id="SSF55856">
    <property type="entry name" value="Cytochrome b5-like heme/steroid binding domain"/>
    <property type="match status" value="1"/>
</dbReference>
<dbReference type="PROSITE" id="PS50255">
    <property type="entry name" value="CYTOCHROME_B5_2"/>
    <property type="match status" value="1"/>
</dbReference>
<keyword evidence="7" id="KW-0492">Microsome</keyword>
<proteinExistence type="inferred from homology"/>
<dbReference type="FunFam" id="3.10.120.10:FF:000002">
    <property type="entry name" value="Cytochrome b5 type B"/>
    <property type="match status" value="1"/>
</dbReference>
<dbReference type="GO" id="GO:0020037">
    <property type="term" value="F:heme binding"/>
    <property type="evidence" value="ECO:0007669"/>
    <property type="project" value="UniProtKB-UniRule"/>
</dbReference>
<dbReference type="PRINTS" id="PR00363">
    <property type="entry name" value="CYTOCHROMEB5"/>
</dbReference>
<keyword evidence="2" id="KW-0813">Transport</keyword>
<dbReference type="Pfam" id="PF00173">
    <property type="entry name" value="Cyt-b5"/>
    <property type="match status" value="1"/>
</dbReference>
<dbReference type="GO" id="GO:0005789">
    <property type="term" value="C:endoplasmic reticulum membrane"/>
    <property type="evidence" value="ECO:0007669"/>
    <property type="project" value="UniProtKB-SubCell"/>
</dbReference>
<evidence type="ECO:0000256" key="9">
    <source>
        <dbReference type="ARBA" id="ARBA00023004"/>
    </source>
</evidence>
<feature type="transmembrane region" description="Helical" evidence="13">
    <location>
        <begin position="102"/>
        <end position="121"/>
    </location>
</feature>
<evidence type="ECO:0000256" key="3">
    <source>
        <dbReference type="ARBA" id="ARBA00022617"/>
    </source>
</evidence>
<dbReference type="InterPro" id="IPR036400">
    <property type="entry name" value="Cyt_B5-like_heme/steroid_sf"/>
</dbReference>
<evidence type="ECO:0000256" key="13">
    <source>
        <dbReference type="RuleBase" id="RU362121"/>
    </source>
</evidence>
<dbReference type="Proteomes" id="UP000769528">
    <property type="component" value="Unassembled WGS sequence"/>
</dbReference>
<gene>
    <name evidence="15" type="ORF">WICMUC_002422</name>
</gene>
<dbReference type="OrthoDB" id="260519at2759"/>
<dbReference type="AlphaFoldDB" id="A0A9P8PRA3"/>
<keyword evidence="13" id="KW-1133">Transmembrane helix</keyword>
<evidence type="ECO:0000256" key="1">
    <source>
        <dbReference type="ARBA" id="ARBA00004131"/>
    </source>
</evidence>
<dbReference type="Gene3D" id="3.10.120.10">
    <property type="entry name" value="Cytochrome b5-like heme/steroid binding domain"/>
    <property type="match status" value="1"/>
</dbReference>
<name>A0A9P8PRA3_9ASCO</name>
<evidence type="ECO:0000313" key="16">
    <source>
        <dbReference type="Proteomes" id="UP000769528"/>
    </source>
</evidence>
<evidence type="ECO:0000256" key="10">
    <source>
        <dbReference type="ARBA" id="ARBA00023136"/>
    </source>
</evidence>
<accession>A0A9P8PRA3</accession>
<dbReference type="GO" id="GO:0046872">
    <property type="term" value="F:metal ion binding"/>
    <property type="evidence" value="ECO:0007669"/>
    <property type="project" value="UniProtKB-UniRule"/>
</dbReference>
<feature type="domain" description="Cytochrome b5 heme-binding" evidence="14">
    <location>
        <begin position="2"/>
        <end position="78"/>
    </location>
</feature>
<keyword evidence="10 13" id="KW-0472">Membrane</keyword>
<evidence type="ECO:0000256" key="6">
    <source>
        <dbReference type="ARBA" id="ARBA00022824"/>
    </source>
</evidence>
<keyword evidence="9 13" id="KW-0408">Iron</keyword>
<evidence type="ECO:0000256" key="7">
    <source>
        <dbReference type="ARBA" id="ARBA00022848"/>
    </source>
</evidence>